<dbReference type="GO" id="GO:0005886">
    <property type="term" value="C:plasma membrane"/>
    <property type="evidence" value="ECO:0007669"/>
    <property type="project" value="UniProtKB-SubCell"/>
</dbReference>
<keyword evidence="4 7" id="KW-0812">Transmembrane</keyword>
<dbReference type="InterPro" id="IPR004681">
    <property type="entry name" value="TRAP_DctM"/>
</dbReference>
<accession>H6RNL5</accession>
<sequence length="430" mass="44585">MLTVIFSVIGLLALMAFGVPIGVALLIAGLAGIAAGFGPDVAMGYLQTSPFTNVASFTLIAIPLFLFMGNLGEQGAVWGRLFDFAYRWVGRFRGGLGMTAILAGTVFAAVSGSSAASAATLGKILVPEADKYGYDKRSIVATVAASGTLAIMIPPSITLIVFGVLTETSVARLFAAGVVPGLLGALAYIVTVFVMARRHPEAMPAGAAFGTRDKITSTWKASPILSVVAVVLGGIYLGWFTPTEAAAIGVVGITAVSVSLGGLRTRGGVKAAEEAVKATAMILLIVVGATIFSRLVAINRIPGQITSALEETAIPGLLIIIGLVLVYVLLGQFLEPLSMMVLTLPVAFPLVMSLGYESAWFAILFVQVAELGMITPPVGMNVYVLTSVTDVKVTEAFRACIPFYIANGVLLTILVAFPAVATWLPDLLGV</sequence>
<dbReference type="EMBL" id="FO117623">
    <property type="protein sequence ID" value="CCG05163.1"/>
    <property type="molecule type" value="Genomic_DNA"/>
</dbReference>
<evidence type="ECO:0000256" key="2">
    <source>
        <dbReference type="ARBA" id="ARBA00022475"/>
    </source>
</evidence>
<name>H6RNL5_BLASD</name>
<feature type="transmembrane region" description="Helical" evidence="7">
    <location>
        <begin position="51"/>
        <end position="72"/>
    </location>
</feature>
<evidence type="ECO:0000313" key="9">
    <source>
        <dbReference type="EMBL" id="CCG05163.1"/>
    </source>
</evidence>
<feature type="transmembrane region" description="Helical" evidence="7">
    <location>
        <begin position="6"/>
        <end position="39"/>
    </location>
</feature>
<dbReference type="OrthoDB" id="9777699at2"/>
<dbReference type="InterPro" id="IPR010656">
    <property type="entry name" value="DctM"/>
</dbReference>
<dbReference type="eggNOG" id="COG1593">
    <property type="taxonomic scope" value="Bacteria"/>
</dbReference>
<dbReference type="STRING" id="1146883.BLASA_4343"/>
<feature type="transmembrane region" description="Helical" evidence="7">
    <location>
        <begin position="362"/>
        <end position="384"/>
    </location>
</feature>
<feature type="transmembrane region" description="Helical" evidence="7">
    <location>
        <begin position="313"/>
        <end position="330"/>
    </location>
</feature>
<keyword evidence="3" id="KW-0997">Cell inner membrane</keyword>
<dbReference type="PIRSF" id="PIRSF006066">
    <property type="entry name" value="HI0050"/>
    <property type="match status" value="1"/>
</dbReference>
<evidence type="ECO:0000256" key="5">
    <source>
        <dbReference type="ARBA" id="ARBA00022989"/>
    </source>
</evidence>
<feature type="transmembrane region" description="Helical" evidence="7">
    <location>
        <begin position="92"/>
        <end position="118"/>
    </location>
</feature>
<dbReference type="HOGENOM" id="CLU_019824_4_0_11"/>
<feature type="transmembrane region" description="Helical" evidence="7">
    <location>
        <begin position="275"/>
        <end position="293"/>
    </location>
</feature>
<dbReference type="NCBIfam" id="TIGR00786">
    <property type="entry name" value="dctM"/>
    <property type="match status" value="1"/>
</dbReference>
<reference evidence="10" key="2">
    <citation type="submission" date="2012-02" db="EMBL/GenBank/DDBJ databases">
        <title>Complete genome sequence of Blastococcus saxobsidens strain DD2.</title>
        <authorList>
            <person name="Genoscope."/>
        </authorList>
    </citation>
    <scope>NUCLEOTIDE SEQUENCE [LARGE SCALE GENOMIC DNA]</scope>
    <source>
        <strain evidence="10">DD2</strain>
    </source>
</reference>
<evidence type="ECO:0000256" key="1">
    <source>
        <dbReference type="ARBA" id="ARBA00004429"/>
    </source>
</evidence>
<feature type="transmembrane region" description="Helical" evidence="7">
    <location>
        <begin position="245"/>
        <end position="263"/>
    </location>
</feature>
<feature type="transmembrane region" description="Helical" evidence="7">
    <location>
        <begin position="396"/>
        <end position="424"/>
    </location>
</feature>
<keyword evidence="6 7" id="KW-0472">Membrane</keyword>
<keyword evidence="10" id="KW-1185">Reference proteome</keyword>
<dbReference type="AlphaFoldDB" id="H6RNL5"/>
<keyword evidence="2" id="KW-1003">Cell membrane</keyword>
<evidence type="ECO:0000256" key="6">
    <source>
        <dbReference type="ARBA" id="ARBA00023136"/>
    </source>
</evidence>
<keyword evidence="5 7" id="KW-1133">Transmembrane helix</keyword>
<dbReference type="GO" id="GO:0022857">
    <property type="term" value="F:transmembrane transporter activity"/>
    <property type="evidence" value="ECO:0007669"/>
    <property type="project" value="TreeGrafter"/>
</dbReference>
<protein>
    <submittedName>
        <fullName evidence="9">TRAP dicarboxylate transporter-DctM subunit</fullName>
    </submittedName>
</protein>
<evidence type="ECO:0000313" key="10">
    <source>
        <dbReference type="Proteomes" id="UP000007517"/>
    </source>
</evidence>
<dbReference type="KEGG" id="bsd:BLASA_4343"/>
<evidence type="ECO:0000256" key="3">
    <source>
        <dbReference type="ARBA" id="ARBA00022519"/>
    </source>
</evidence>
<dbReference type="PANTHER" id="PTHR33362">
    <property type="entry name" value="SIALIC ACID TRAP TRANSPORTER PERMEASE PROTEIN SIAT-RELATED"/>
    <property type="match status" value="1"/>
</dbReference>
<dbReference type="Proteomes" id="UP000007517">
    <property type="component" value="Chromosome"/>
</dbReference>
<feature type="transmembrane region" description="Helical" evidence="7">
    <location>
        <begin position="139"/>
        <end position="165"/>
    </location>
</feature>
<evidence type="ECO:0000256" key="4">
    <source>
        <dbReference type="ARBA" id="ARBA00022692"/>
    </source>
</evidence>
<dbReference type="Pfam" id="PF06808">
    <property type="entry name" value="DctM"/>
    <property type="match status" value="1"/>
</dbReference>
<gene>
    <name evidence="9" type="ordered locus">BLASA_4343</name>
</gene>
<comment type="subcellular location">
    <subcellularLocation>
        <location evidence="1">Cell inner membrane</location>
        <topology evidence="1">Multi-pass membrane protein</topology>
    </subcellularLocation>
</comment>
<proteinExistence type="predicted"/>
<reference evidence="9 10" key="1">
    <citation type="journal article" date="2012" name="J. Bacteriol.">
        <title>Genome Sequence of Blastococcus saxobsidens DD2, a Stone-Inhabiting Bacterium.</title>
        <authorList>
            <person name="Chouaia B."/>
            <person name="Crotti E."/>
            <person name="Brusetti L."/>
            <person name="Daffonchio D."/>
            <person name="Essoussi I."/>
            <person name="Nouioui I."/>
            <person name="Sbissi I."/>
            <person name="Ghodhbane-Gtari F."/>
            <person name="Gtari M."/>
            <person name="Vacherie B."/>
            <person name="Barbe V."/>
            <person name="Medigue C."/>
            <person name="Gury J."/>
            <person name="Pujic P."/>
            <person name="Normand P."/>
        </authorList>
    </citation>
    <scope>NUCLEOTIDE SEQUENCE [LARGE SCALE GENOMIC DNA]</scope>
    <source>
        <strain evidence="9 10">DD2</strain>
    </source>
</reference>
<evidence type="ECO:0000256" key="7">
    <source>
        <dbReference type="SAM" id="Phobius"/>
    </source>
</evidence>
<feature type="domain" description="TRAP C4-dicarboxylate transport system permease DctM subunit" evidence="8">
    <location>
        <begin position="9"/>
        <end position="419"/>
    </location>
</feature>
<evidence type="ECO:0000259" key="8">
    <source>
        <dbReference type="Pfam" id="PF06808"/>
    </source>
</evidence>
<feature type="transmembrane region" description="Helical" evidence="7">
    <location>
        <begin position="337"/>
        <end position="356"/>
    </location>
</feature>
<dbReference type="PANTHER" id="PTHR33362:SF5">
    <property type="entry name" value="C4-DICARBOXYLATE TRAP TRANSPORTER LARGE PERMEASE PROTEIN DCTM"/>
    <property type="match status" value="1"/>
</dbReference>
<organism evidence="9 10">
    <name type="scientific">Blastococcus saxobsidens (strain DD2)</name>
    <dbReference type="NCBI Taxonomy" id="1146883"/>
    <lineage>
        <taxon>Bacteria</taxon>
        <taxon>Bacillati</taxon>
        <taxon>Actinomycetota</taxon>
        <taxon>Actinomycetes</taxon>
        <taxon>Geodermatophilales</taxon>
        <taxon>Geodermatophilaceae</taxon>
        <taxon>Blastococcus</taxon>
    </lineage>
</organism>
<feature type="transmembrane region" description="Helical" evidence="7">
    <location>
        <begin position="171"/>
        <end position="196"/>
    </location>
</feature>
<feature type="transmembrane region" description="Helical" evidence="7">
    <location>
        <begin position="217"/>
        <end position="239"/>
    </location>
</feature>